<dbReference type="FunFam" id="2.170.220.10:FF:000002">
    <property type="entry name" value="Methionine--tRNA ligase"/>
    <property type="match status" value="1"/>
</dbReference>
<name>D6ZA21_SEGRD</name>
<comment type="catalytic activity">
    <reaction evidence="7">
        <text>tRNA(Met) + L-methionine + ATP = L-methionyl-tRNA(Met) + AMP + diphosphate</text>
        <dbReference type="Rhea" id="RHEA:13481"/>
        <dbReference type="Rhea" id="RHEA-COMP:9667"/>
        <dbReference type="Rhea" id="RHEA-COMP:9698"/>
        <dbReference type="ChEBI" id="CHEBI:30616"/>
        <dbReference type="ChEBI" id="CHEBI:33019"/>
        <dbReference type="ChEBI" id="CHEBI:57844"/>
        <dbReference type="ChEBI" id="CHEBI:78442"/>
        <dbReference type="ChEBI" id="CHEBI:78530"/>
        <dbReference type="ChEBI" id="CHEBI:456215"/>
        <dbReference type="EC" id="6.1.1.10"/>
    </reaction>
</comment>
<keyword evidence="3 7" id="KW-0547">Nucleotide-binding</keyword>
<protein>
    <recommendedName>
        <fullName evidence="7">Methionine--tRNA ligase</fullName>
        <ecNumber evidence="7">6.1.1.10</ecNumber>
    </recommendedName>
    <alternativeName>
        <fullName evidence="7">Methionyl-tRNA synthetase</fullName>
        <shortName evidence="7">MetRS</shortName>
    </alternativeName>
</protein>
<accession>D6ZA21</accession>
<dbReference type="Pfam" id="PF09334">
    <property type="entry name" value="tRNA-synt_1g"/>
    <property type="match status" value="1"/>
</dbReference>
<evidence type="ECO:0000256" key="6">
    <source>
        <dbReference type="ARBA" id="ARBA00023146"/>
    </source>
</evidence>
<dbReference type="InterPro" id="IPR014758">
    <property type="entry name" value="Met-tRNA_synth"/>
</dbReference>
<evidence type="ECO:0000256" key="7">
    <source>
        <dbReference type="HAMAP-Rule" id="MF_01228"/>
    </source>
</evidence>
<dbReference type="Gene3D" id="2.170.220.10">
    <property type="match status" value="1"/>
</dbReference>
<keyword evidence="11" id="KW-1185">Reference proteome</keyword>
<comment type="caution">
    <text evidence="7">Lacks conserved residue(s) required for the propagation of feature annotation.</text>
</comment>
<evidence type="ECO:0000256" key="5">
    <source>
        <dbReference type="ARBA" id="ARBA00022917"/>
    </source>
</evidence>
<reference evidence="10 11" key="1">
    <citation type="journal article" date="2010" name="Stand. Genomic Sci.">
        <title>Complete genome sequence of Segniliparus rotundus type strain (CDC 1076).</title>
        <authorList>
            <person name="Sikorski J."/>
            <person name="Lapidus A."/>
            <person name="Copeland A."/>
            <person name="Misra M."/>
            <person name="Glavina Del Rio T."/>
            <person name="Nolan M."/>
            <person name="Lucas S."/>
            <person name="Chen F."/>
            <person name="Tice H."/>
            <person name="Cheng J.F."/>
            <person name="Jando M."/>
            <person name="Schneider S."/>
            <person name="Bruce D."/>
            <person name="Goodwin L."/>
            <person name="Pitluck S."/>
            <person name="Liolios K."/>
            <person name="Mikhailova N."/>
            <person name="Pati A."/>
            <person name="Ivanova N."/>
            <person name="Mavromatis K."/>
            <person name="Chen A."/>
            <person name="Palaniappan K."/>
            <person name="Chertkov O."/>
            <person name="Land M."/>
            <person name="Hauser L."/>
            <person name="Chang Y.J."/>
            <person name="Jeffries C.D."/>
            <person name="Brettin T."/>
            <person name="Detter J.C."/>
            <person name="Han C."/>
            <person name="Rohde M."/>
            <person name="Goker M."/>
            <person name="Bristow J."/>
            <person name="Eisen J.A."/>
            <person name="Markowitz V."/>
            <person name="Hugenholtz P."/>
            <person name="Kyrpides N.C."/>
            <person name="Klenk H.P."/>
        </authorList>
    </citation>
    <scope>NUCLEOTIDE SEQUENCE [LARGE SCALE GENOMIC DNA]</scope>
    <source>
        <strain evidence="11">ATCC BAA-972 / CDC 1076 / CIP 108378 / DSM 44985 / JCM 13578</strain>
    </source>
</reference>
<sequence>MTRTPYYLTTAITYANGAPHFGHAYEFISADAFARFARLDGKDVFFSVGMDEYGQKVQQSAEKEGISPQEFVDRVAERFLELHAALGSSYDRFIRTTEPGHTASVQELWRRMDANGDIYQGSYTGWYSVRDEAFYGEEETCVGEDGVRIASATGTPVAWTEESTYFFRLSAYQDRLLALYEEHPEFIGPDSRRNEIVRFVSQGLKDLSVSRSSFNWGVPVPGDPEHVMYVWVDALTNYLTAIGFPGDEAGVAKFWPADLQIIGKDITRFHAVYWPAFLLSAGFAPPKRVFGHGFVLNKGHKMSKSAGTGLDPFWLIETFGQDAVRFFALREIPYGQDGSYSDEAIVTRANAELSNGLGNLAQRCLTMIAKNFGGTVPDPGALAAEDEALLAQADGMLAAYRPHFAAQRPDLAIAAVFDVVSLANGYFTAQAPWTLKEDLGRMGTILYTTAEVVRQAAILLQPAMPQASEKLLDLLGQSSGARMFADLPARLAPGLALPEPKAVFPRLATPKEDV</sequence>
<dbReference type="GO" id="GO:0006431">
    <property type="term" value="P:methionyl-tRNA aminoacylation"/>
    <property type="evidence" value="ECO:0007669"/>
    <property type="project" value="UniProtKB-UniRule"/>
</dbReference>
<comment type="similarity">
    <text evidence="7">Belongs to the class-I aminoacyl-tRNA synthetase family. MetG type 2B subfamily.</text>
</comment>
<dbReference type="InterPro" id="IPR023457">
    <property type="entry name" value="Met-tRNA_synth_2"/>
</dbReference>
<dbReference type="InterPro" id="IPR041872">
    <property type="entry name" value="Anticodon_Met"/>
</dbReference>
<dbReference type="HOGENOM" id="CLU_009710_9_3_11"/>
<dbReference type="InterPro" id="IPR033911">
    <property type="entry name" value="MetRS_core"/>
</dbReference>
<dbReference type="GO" id="GO:0005524">
    <property type="term" value="F:ATP binding"/>
    <property type="evidence" value="ECO:0007669"/>
    <property type="project" value="UniProtKB-UniRule"/>
</dbReference>
<evidence type="ECO:0000259" key="9">
    <source>
        <dbReference type="Pfam" id="PF19303"/>
    </source>
</evidence>
<dbReference type="PRINTS" id="PR01041">
    <property type="entry name" value="TRNASYNTHMET"/>
</dbReference>
<dbReference type="GO" id="GO:0005737">
    <property type="term" value="C:cytoplasm"/>
    <property type="evidence" value="ECO:0007669"/>
    <property type="project" value="UniProtKB-SubCell"/>
</dbReference>
<comment type="subcellular location">
    <subcellularLocation>
        <location evidence="7">Cytoplasm</location>
    </subcellularLocation>
</comment>
<comment type="subunit">
    <text evidence="7">Monomer.</text>
</comment>
<evidence type="ECO:0000259" key="8">
    <source>
        <dbReference type="Pfam" id="PF09334"/>
    </source>
</evidence>
<evidence type="ECO:0000313" key="10">
    <source>
        <dbReference type="EMBL" id="ADG98691.1"/>
    </source>
</evidence>
<comment type="function">
    <text evidence="1 7">Is required not only for elongation of protein synthesis but also for the initiation of all mRNA translation through initiator tRNA(fMet) aminoacylation.</text>
</comment>
<dbReference type="OrthoDB" id="9810191at2"/>
<dbReference type="InterPro" id="IPR014729">
    <property type="entry name" value="Rossmann-like_a/b/a_fold"/>
</dbReference>
<evidence type="ECO:0000256" key="2">
    <source>
        <dbReference type="ARBA" id="ARBA00022598"/>
    </source>
</evidence>
<evidence type="ECO:0000256" key="1">
    <source>
        <dbReference type="ARBA" id="ARBA00003314"/>
    </source>
</evidence>
<feature type="short sequence motif" description="'KMSKS' region" evidence="7">
    <location>
        <begin position="301"/>
        <end position="305"/>
    </location>
</feature>
<dbReference type="Gene3D" id="3.40.50.620">
    <property type="entry name" value="HUPs"/>
    <property type="match status" value="1"/>
</dbReference>
<dbReference type="Pfam" id="PF19303">
    <property type="entry name" value="Anticodon_3"/>
    <property type="match status" value="1"/>
</dbReference>
<dbReference type="EC" id="6.1.1.10" evidence="7"/>
<gene>
    <name evidence="7" type="primary">metG</name>
    <name evidence="10" type="ordered locus">Srot_2241</name>
</gene>
<dbReference type="KEGG" id="srt:Srot_2241"/>
<dbReference type="CDD" id="cd07957">
    <property type="entry name" value="Anticodon_Ia_Met"/>
    <property type="match status" value="1"/>
</dbReference>
<dbReference type="EMBL" id="CP001958">
    <property type="protein sequence ID" value="ADG98691.1"/>
    <property type="molecule type" value="Genomic_DNA"/>
</dbReference>
<dbReference type="InterPro" id="IPR015413">
    <property type="entry name" value="Methionyl/Leucyl_tRNA_Synth"/>
</dbReference>
<dbReference type="GO" id="GO:0004825">
    <property type="term" value="F:methionine-tRNA ligase activity"/>
    <property type="evidence" value="ECO:0007669"/>
    <property type="project" value="UniProtKB-UniRule"/>
</dbReference>
<evidence type="ECO:0000256" key="3">
    <source>
        <dbReference type="ARBA" id="ARBA00022741"/>
    </source>
</evidence>
<dbReference type="NCBIfam" id="TIGR00398">
    <property type="entry name" value="metG"/>
    <property type="match status" value="1"/>
</dbReference>
<dbReference type="Proteomes" id="UP000002247">
    <property type="component" value="Chromosome"/>
</dbReference>
<dbReference type="SUPFAM" id="SSF52374">
    <property type="entry name" value="Nucleotidylyl transferase"/>
    <property type="match status" value="1"/>
</dbReference>
<dbReference type="InterPro" id="IPR009080">
    <property type="entry name" value="tRNAsynth_Ia_anticodon-bd"/>
</dbReference>
<dbReference type="SUPFAM" id="SSF47323">
    <property type="entry name" value="Anticodon-binding domain of a subclass of class I aminoacyl-tRNA synthetases"/>
    <property type="match status" value="1"/>
</dbReference>
<dbReference type="RefSeq" id="WP_013139141.1">
    <property type="nucleotide sequence ID" value="NC_014168.1"/>
</dbReference>
<dbReference type="PANTHER" id="PTHR43326">
    <property type="entry name" value="METHIONYL-TRNA SYNTHETASE"/>
    <property type="match status" value="1"/>
</dbReference>
<dbReference type="Gene3D" id="1.10.730.10">
    <property type="entry name" value="Isoleucyl-tRNA Synthetase, Domain 1"/>
    <property type="match status" value="1"/>
</dbReference>
<dbReference type="HAMAP" id="MF_01228">
    <property type="entry name" value="Met_tRNA_synth_type2"/>
    <property type="match status" value="1"/>
</dbReference>
<keyword evidence="7" id="KW-0963">Cytoplasm</keyword>
<dbReference type="STRING" id="640132.Srot_2241"/>
<dbReference type="AlphaFoldDB" id="D6ZA21"/>
<organism evidence="10 11">
    <name type="scientific">Segniliparus rotundus (strain ATCC BAA-972 / CDC 1076 / CIP 108378 / DSM 44985 / JCM 13578)</name>
    <dbReference type="NCBI Taxonomy" id="640132"/>
    <lineage>
        <taxon>Bacteria</taxon>
        <taxon>Bacillati</taxon>
        <taxon>Actinomycetota</taxon>
        <taxon>Actinomycetes</taxon>
        <taxon>Mycobacteriales</taxon>
        <taxon>Segniliparaceae</taxon>
        <taxon>Segniliparus</taxon>
    </lineage>
</organism>
<keyword evidence="4 7" id="KW-0067">ATP-binding</keyword>
<dbReference type="CDD" id="cd00814">
    <property type="entry name" value="MetRS_core"/>
    <property type="match status" value="1"/>
</dbReference>
<dbReference type="eggNOG" id="COG0143">
    <property type="taxonomic scope" value="Bacteria"/>
</dbReference>
<evidence type="ECO:0000313" key="11">
    <source>
        <dbReference type="Proteomes" id="UP000002247"/>
    </source>
</evidence>
<keyword evidence="5 7" id="KW-0648">Protein biosynthesis</keyword>
<dbReference type="PANTHER" id="PTHR43326:SF1">
    <property type="entry name" value="METHIONINE--TRNA LIGASE, MITOCHONDRIAL"/>
    <property type="match status" value="1"/>
</dbReference>
<keyword evidence="6 7" id="KW-0030">Aminoacyl-tRNA synthetase</keyword>
<feature type="domain" description="Methionyl/Leucyl tRNA synthetase" evidence="8">
    <location>
        <begin position="6"/>
        <end position="365"/>
    </location>
</feature>
<evidence type="ECO:0000256" key="4">
    <source>
        <dbReference type="ARBA" id="ARBA00022840"/>
    </source>
</evidence>
<keyword evidence="2 7" id="KW-0436">Ligase</keyword>
<feature type="domain" description="Methionyl-tRNA synthetase anticodon-binding" evidence="9">
    <location>
        <begin position="376"/>
        <end position="507"/>
    </location>
</feature>
<proteinExistence type="inferred from homology"/>